<dbReference type="PROSITE" id="PS50151">
    <property type="entry name" value="UVR"/>
    <property type="match status" value="1"/>
</dbReference>
<evidence type="ECO:0000256" key="4">
    <source>
        <dbReference type="ARBA" id="ARBA00023186"/>
    </source>
</evidence>
<keyword evidence="10" id="KW-0378">Hydrolase</keyword>
<dbReference type="PRINTS" id="PR00300">
    <property type="entry name" value="CLPPROTEASEA"/>
</dbReference>
<protein>
    <submittedName>
        <fullName evidence="10">ATP-dependent Clp protease ATP-binding subunit</fullName>
    </submittedName>
</protein>
<evidence type="ECO:0000259" key="8">
    <source>
        <dbReference type="PROSITE" id="PS50151"/>
    </source>
</evidence>
<name>A0ABU9ANY6_9BACT</name>
<dbReference type="Pfam" id="PF00004">
    <property type="entry name" value="AAA"/>
    <property type="match status" value="1"/>
</dbReference>
<accession>A0ABU9ANY6</accession>
<keyword evidence="11" id="KW-1185">Reference proteome</keyword>
<dbReference type="InterPro" id="IPR019489">
    <property type="entry name" value="Clp_ATPase_C"/>
</dbReference>
<dbReference type="GO" id="GO:0008233">
    <property type="term" value="F:peptidase activity"/>
    <property type="evidence" value="ECO:0007669"/>
    <property type="project" value="UniProtKB-KW"/>
</dbReference>
<dbReference type="GO" id="GO:0005524">
    <property type="term" value="F:ATP binding"/>
    <property type="evidence" value="ECO:0007669"/>
    <property type="project" value="UniProtKB-KW"/>
</dbReference>
<keyword evidence="10" id="KW-0645">Protease</keyword>
<gene>
    <name evidence="10" type="ORF">WKV53_00330</name>
</gene>
<dbReference type="Pfam" id="PF17871">
    <property type="entry name" value="AAA_lid_9"/>
    <property type="match status" value="1"/>
</dbReference>
<dbReference type="SMART" id="SM01086">
    <property type="entry name" value="ClpB_D2-small"/>
    <property type="match status" value="1"/>
</dbReference>
<sequence length="842" mass="94046">MNNFTPRAQQVLALARKEADRFNHSYVGTEHLLLGLIKLGQGVAVNVLERMGLDLESVRMEVEKEVGTGTGQKISGSIPYTPRVKKVLALANKEAKALNHSYVGTEHILLGLLREGEGVAARVLRRMDVDIQRTRNEILAEIDPNFTPDDDDDDSDDEEDESFEDEGQEGGEEPEAEGKTKTPALRAFGRDLTKLARDHELDPVIGRESEIERVIQILCRRTKNNPVLIGEAGVGKTAIVEGLAQEIASGNVPEILRDKKVITLDLALMVAGTKYRGQFEERIKAVMDEIRKVKNVILFIDELHTIVGAGSAEGAMDASNIIKPALSRAELQVVGATTLNEYRKYIEKDAALERRFQQVKVEEPSVEDAIKIMQGLQEKYEAHHKAKFTPAAVEASVKLTSRYLTGRYLPDKAIDVLDEAGARARIGTMTRPPEIKQLEADIEQVNREKIGAIGEQDFEKAASLRDKEKHIKKSLEETLKNWRSKSEETVVEVGDEDIMAVVSKWTGVPLRRMEEKEAEKLLKMESELEGRVIGQDEAVKAISKALRRSRADLKDPRRPIGSFLFLGPTGVGKTYLARNLAEFMFGDPDSLIQIDMSEYMEKFTSSRLIGSPPGYVGYEEGGQLSEAVRRRPYSVVLFDEIEKAHPDVMNLLLQILEEGMVTDSLGRKIDFRNTIIILTSNVGASSIKRQTSLGFGAMSEDGADFEGMKDKILEESKRYFKPEFLNRLDDLVVFHMLEKKDLDQIVDLEIDKLVKRLREKDITIQLEASARDLLVKKGYDPAYGARPMRRAVERYLEDPLAEALLRGDVKPGDTAKVICPEGKEELVFENIGTKAEPDNAGV</sequence>
<dbReference type="Pfam" id="PF02861">
    <property type="entry name" value="Clp_N"/>
    <property type="match status" value="1"/>
</dbReference>
<proteinExistence type="predicted"/>
<dbReference type="EMBL" id="JBBUKT010000001">
    <property type="protein sequence ID" value="MEK7948916.1"/>
    <property type="molecule type" value="Genomic_DNA"/>
</dbReference>
<dbReference type="PANTHER" id="PTHR11638:SF18">
    <property type="entry name" value="HEAT SHOCK PROTEIN 104"/>
    <property type="match status" value="1"/>
</dbReference>
<dbReference type="Gene3D" id="1.10.8.60">
    <property type="match status" value="2"/>
</dbReference>
<dbReference type="SUPFAM" id="SSF81923">
    <property type="entry name" value="Double Clp-N motif"/>
    <property type="match status" value="1"/>
</dbReference>
<evidence type="ECO:0000313" key="11">
    <source>
        <dbReference type="Proteomes" id="UP001371305"/>
    </source>
</evidence>
<feature type="coiled-coil region" evidence="6">
    <location>
        <begin position="435"/>
        <end position="485"/>
    </location>
</feature>
<evidence type="ECO:0000313" key="10">
    <source>
        <dbReference type="EMBL" id="MEK7948916.1"/>
    </source>
</evidence>
<dbReference type="Gene3D" id="1.10.1780.10">
    <property type="entry name" value="Clp, N-terminal domain"/>
    <property type="match status" value="1"/>
</dbReference>
<dbReference type="CDD" id="cd00009">
    <property type="entry name" value="AAA"/>
    <property type="match status" value="1"/>
</dbReference>
<keyword evidence="6" id="KW-0175">Coiled coil</keyword>
<feature type="region of interest" description="Disordered" evidence="7">
    <location>
        <begin position="139"/>
        <end position="184"/>
    </location>
</feature>
<feature type="domain" description="Clp R" evidence="9">
    <location>
        <begin position="1"/>
        <end position="145"/>
    </location>
</feature>
<dbReference type="Pfam" id="PF07724">
    <property type="entry name" value="AAA_2"/>
    <property type="match status" value="1"/>
</dbReference>
<dbReference type="InterPro" id="IPR001943">
    <property type="entry name" value="UVR_dom"/>
</dbReference>
<keyword evidence="2" id="KW-0547">Nucleotide-binding</keyword>
<dbReference type="InterPro" id="IPR041546">
    <property type="entry name" value="ClpA/ClpB_AAA_lid"/>
</dbReference>
<evidence type="ECO:0000256" key="5">
    <source>
        <dbReference type="PROSITE-ProRule" id="PRU01251"/>
    </source>
</evidence>
<dbReference type="GO" id="GO:0006508">
    <property type="term" value="P:proteolysis"/>
    <property type="evidence" value="ECO:0007669"/>
    <property type="project" value="UniProtKB-KW"/>
</dbReference>
<dbReference type="CDD" id="cd19499">
    <property type="entry name" value="RecA-like_ClpB_Hsp104-like"/>
    <property type="match status" value="1"/>
</dbReference>
<dbReference type="InterPro" id="IPR003959">
    <property type="entry name" value="ATPase_AAA_core"/>
</dbReference>
<dbReference type="InterPro" id="IPR036628">
    <property type="entry name" value="Clp_N_dom_sf"/>
</dbReference>
<evidence type="ECO:0000256" key="6">
    <source>
        <dbReference type="SAM" id="Coils"/>
    </source>
</evidence>
<dbReference type="InterPro" id="IPR004176">
    <property type="entry name" value="Clp_R_N"/>
</dbReference>
<dbReference type="InterPro" id="IPR003593">
    <property type="entry name" value="AAA+_ATPase"/>
</dbReference>
<evidence type="ECO:0000256" key="2">
    <source>
        <dbReference type="ARBA" id="ARBA00022741"/>
    </source>
</evidence>
<evidence type="ECO:0000256" key="1">
    <source>
        <dbReference type="ARBA" id="ARBA00022737"/>
    </source>
</evidence>
<feature type="compositionally biased region" description="Acidic residues" evidence="7">
    <location>
        <begin position="148"/>
        <end position="175"/>
    </location>
</feature>
<evidence type="ECO:0000259" key="9">
    <source>
        <dbReference type="PROSITE" id="PS51903"/>
    </source>
</evidence>
<dbReference type="PANTHER" id="PTHR11638">
    <property type="entry name" value="ATP-DEPENDENT CLP PROTEASE"/>
    <property type="match status" value="1"/>
</dbReference>
<dbReference type="Gene3D" id="3.40.50.300">
    <property type="entry name" value="P-loop containing nucleotide triphosphate hydrolases"/>
    <property type="match status" value="2"/>
</dbReference>
<dbReference type="Pfam" id="PF10431">
    <property type="entry name" value="ClpB_D2-small"/>
    <property type="match status" value="1"/>
</dbReference>
<dbReference type="Gene3D" id="4.10.860.10">
    <property type="entry name" value="UVR domain"/>
    <property type="match status" value="1"/>
</dbReference>
<keyword evidence="4" id="KW-0143">Chaperone</keyword>
<evidence type="ECO:0000256" key="3">
    <source>
        <dbReference type="ARBA" id="ARBA00022840"/>
    </source>
</evidence>
<dbReference type="SMART" id="SM00382">
    <property type="entry name" value="AAA"/>
    <property type="match status" value="2"/>
</dbReference>
<comment type="caution">
    <text evidence="10">The sequence shown here is derived from an EMBL/GenBank/DDBJ whole genome shotgun (WGS) entry which is preliminary data.</text>
</comment>
<feature type="domain" description="UVR" evidence="8">
    <location>
        <begin position="439"/>
        <end position="474"/>
    </location>
</feature>
<dbReference type="PROSITE" id="PS51903">
    <property type="entry name" value="CLP_R"/>
    <property type="match status" value="1"/>
</dbReference>
<organism evidence="10 11">
    <name type="scientific">Luteolibacter soli</name>
    <dbReference type="NCBI Taxonomy" id="3135280"/>
    <lineage>
        <taxon>Bacteria</taxon>
        <taxon>Pseudomonadati</taxon>
        <taxon>Verrucomicrobiota</taxon>
        <taxon>Verrucomicrobiia</taxon>
        <taxon>Verrucomicrobiales</taxon>
        <taxon>Verrucomicrobiaceae</taxon>
        <taxon>Luteolibacter</taxon>
    </lineage>
</organism>
<dbReference type="Proteomes" id="UP001371305">
    <property type="component" value="Unassembled WGS sequence"/>
</dbReference>
<reference evidence="10 11" key="1">
    <citation type="submission" date="2024-04" db="EMBL/GenBank/DDBJ databases">
        <title>Luteolibacter sp. isolated from soil.</title>
        <authorList>
            <person name="An J."/>
        </authorList>
    </citation>
    <scope>NUCLEOTIDE SEQUENCE [LARGE SCALE GENOMIC DNA]</scope>
    <source>
        <strain evidence="10 11">Y139</strain>
    </source>
</reference>
<evidence type="ECO:0000256" key="7">
    <source>
        <dbReference type="SAM" id="MobiDB-lite"/>
    </source>
</evidence>
<dbReference type="SUPFAM" id="SSF52540">
    <property type="entry name" value="P-loop containing nucleoside triphosphate hydrolases"/>
    <property type="match status" value="2"/>
</dbReference>
<dbReference type="InterPro" id="IPR050130">
    <property type="entry name" value="ClpA_ClpB"/>
</dbReference>
<dbReference type="InterPro" id="IPR027417">
    <property type="entry name" value="P-loop_NTPase"/>
</dbReference>
<dbReference type="InterPro" id="IPR001270">
    <property type="entry name" value="ClpA/B"/>
</dbReference>
<keyword evidence="1 5" id="KW-0677">Repeat</keyword>
<keyword evidence="3 10" id="KW-0067">ATP-binding</keyword>
<dbReference type="RefSeq" id="WP_341402257.1">
    <property type="nucleotide sequence ID" value="NZ_JBBUKT010000001.1"/>
</dbReference>